<dbReference type="EMBL" id="AP014964">
    <property type="protein sequence ID" value="BAT05236.1"/>
    <property type="molecule type" value="Genomic_DNA"/>
</dbReference>
<feature type="compositionally biased region" description="Basic residues" evidence="1">
    <location>
        <begin position="148"/>
        <end position="169"/>
    </location>
</feature>
<dbReference type="AlphaFoldDB" id="A0A0P0XF94"/>
<name>A0A0P0XF94_ORYSJ</name>
<dbReference type="InParanoid" id="A0A0P0XF94"/>
<gene>
    <name evidence="3" type="ordered locus">Os08g0382600</name>
    <name evidence="3" type="ORF">OSNPB_080382600</name>
</gene>
<sequence>GRSRSLRWRWVCSARVASGWRAWRAARGRAGMPLSLQMLKRKKQQQLVVWQTRWDERLLDSAGDSMGRTFLSMVLIVQELQSFALQQMREAMLGDNQQGVLARVHGEMHASFVWLFQDIFASTLALMVSPMLLLANFIVHSMGQCRRRSSHPSRSAFHRGCRGGRHPTRRPIPVG</sequence>
<reference evidence="3 4" key="3">
    <citation type="journal article" date="2013" name="Rice">
        <title>Improvement of the Oryza sativa Nipponbare reference genome using next generation sequence and optical map data.</title>
        <authorList>
            <person name="Kawahara Y."/>
            <person name="de la Bastide M."/>
            <person name="Hamilton J.P."/>
            <person name="Kanamori H."/>
            <person name="McCombie W.R."/>
            <person name="Ouyang S."/>
            <person name="Schwartz D.C."/>
            <person name="Tanaka T."/>
            <person name="Wu J."/>
            <person name="Zhou S."/>
            <person name="Childs K.L."/>
            <person name="Davidson R.M."/>
            <person name="Lin H."/>
            <person name="Quesada-Ocampo L."/>
            <person name="Vaillancourt B."/>
            <person name="Sakai H."/>
            <person name="Lee S.S."/>
            <person name="Kim J."/>
            <person name="Numa H."/>
            <person name="Itoh T."/>
            <person name="Buell C.R."/>
            <person name="Matsumoto T."/>
        </authorList>
    </citation>
    <scope>NUCLEOTIDE SEQUENCE [LARGE SCALE GENOMIC DNA]</scope>
    <source>
        <strain evidence="4">cv. Nipponbare</strain>
    </source>
</reference>
<evidence type="ECO:0000313" key="3">
    <source>
        <dbReference type="EMBL" id="BAT05236.1"/>
    </source>
</evidence>
<reference evidence="4" key="1">
    <citation type="journal article" date="2005" name="Nature">
        <title>The map-based sequence of the rice genome.</title>
        <authorList>
            <consortium name="International rice genome sequencing project (IRGSP)"/>
            <person name="Matsumoto T."/>
            <person name="Wu J."/>
            <person name="Kanamori H."/>
            <person name="Katayose Y."/>
            <person name="Fujisawa M."/>
            <person name="Namiki N."/>
            <person name="Mizuno H."/>
            <person name="Yamamoto K."/>
            <person name="Antonio B.A."/>
            <person name="Baba T."/>
            <person name="Sakata K."/>
            <person name="Nagamura Y."/>
            <person name="Aoki H."/>
            <person name="Arikawa K."/>
            <person name="Arita K."/>
            <person name="Bito T."/>
            <person name="Chiden Y."/>
            <person name="Fujitsuka N."/>
            <person name="Fukunaka R."/>
            <person name="Hamada M."/>
            <person name="Harada C."/>
            <person name="Hayashi A."/>
            <person name="Hijishita S."/>
            <person name="Honda M."/>
            <person name="Hosokawa S."/>
            <person name="Ichikawa Y."/>
            <person name="Idonuma A."/>
            <person name="Iijima M."/>
            <person name="Ikeda M."/>
            <person name="Ikeno M."/>
            <person name="Ito K."/>
            <person name="Ito S."/>
            <person name="Ito T."/>
            <person name="Ito Y."/>
            <person name="Ito Y."/>
            <person name="Iwabuchi A."/>
            <person name="Kamiya K."/>
            <person name="Karasawa W."/>
            <person name="Kurita K."/>
            <person name="Katagiri S."/>
            <person name="Kikuta A."/>
            <person name="Kobayashi H."/>
            <person name="Kobayashi N."/>
            <person name="Machita K."/>
            <person name="Maehara T."/>
            <person name="Masukawa M."/>
            <person name="Mizubayashi T."/>
            <person name="Mukai Y."/>
            <person name="Nagasaki H."/>
            <person name="Nagata Y."/>
            <person name="Naito S."/>
            <person name="Nakashima M."/>
            <person name="Nakama Y."/>
            <person name="Nakamichi Y."/>
            <person name="Nakamura M."/>
            <person name="Meguro A."/>
            <person name="Negishi M."/>
            <person name="Ohta I."/>
            <person name="Ohta T."/>
            <person name="Okamoto M."/>
            <person name="Ono N."/>
            <person name="Saji S."/>
            <person name="Sakaguchi M."/>
            <person name="Sakai K."/>
            <person name="Shibata M."/>
            <person name="Shimokawa T."/>
            <person name="Song J."/>
            <person name="Takazaki Y."/>
            <person name="Terasawa K."/>
            <person name="Tsugane M."/>
            <person name="Tsuji K."/>
            <person name="Ueda S."/>
            <person name="Waki K."/>
            <person name="Yamagata H."/>
            <person name="Yamamoto M."/>
            <person name="Yamamoto S."/>
            <person name="Yamane H."/>
            <person name="Yoshiki S."/>
            <person name="Yoshihara R."/>
            <person name="Yukawa K."/>
            <person name="Zhong H."/>
            <person name="Yano M."/>
            <person name="Yuan Q."/>
            <person name="Ouyang S."/>
            <person name="Liu J."/>
            <person name="Jones K.M."/>
            <person name="Gansberger K."/>
            <person name="Moffat K."/>
            <person name="Hill J."/>
            <person name="Bera J."/>
            <person name="Fadrosh D."/>
            <person name="Jin S."/>
            <person name="Johri S."/>
            <person name="Kim M."/>
            <person name="Overton L."/>
            <person name="Reardon M."/>
            <person name="Tsitrin T."/>
            <person name="Vuong H."/>
            <person name="Weaver B."/>
            <person name="Ciecko A."/>
            <person name="Tallon L."/>
            <person name="Jackson J."/>
            <person name="Pai G."/>
            <person name="Aken S.V."/>
            <person name="Utterback T."/>
            <person name="Reidmuller S."/>
            <person name="Feldblyum T."/>
            <person name="Hsiao J."/>
            <person name="Zismann V."/>
            <person name="Iobst S."/>
            <person name="de Vazeille A.R."/>
            <person name="Buell C.R."/>
            <person name="Ying K."/>
            <person name="Li Y."/>
            <person name="Lu T."/>
            <person name="Huang Y."/>
            <person name="Zhao Q."/>
            <person name="Feng Q."/>
            <person name="Zhang L."/>
            <person name="Zhu J."/>
            <person name="Weng Q."/>
            <person name="Mu J."/>
            <person name="Lu Y."/>
            <person name="Fan D."/>
            <person name="Liu Y."/>
            <person name="Guan J."/>
            <person name="Zhang Y."/>
            <person name="Yu S."/>
            <person name="Liu X."/>
            <person name="Zhang Y."/>
            <person name="Hong G."/>
            <person name="Han B."/>
            <person name="Choisne N."/>
            <person name="Demange N."/>
            <person name="Orjeda G."/>
            <person name="Samain S."/>
            <person name="Cattolico L."/>
            <person name="Pelletier E."/>
            <person name="Couloux A."/>
            <person name="Segurens B."/>
            <person name="Wincker P."/>
            <person name="D'Hont A."/>
            <person name="Scarpelli C."/>
            <person name="Weissenbach J."/>
            <person name="Salanoubat M."/>
            <person name="Quetier F."/>
            <person name="Yu Y."/>
            <person name="Kim H.R."/>
            <person name="Rambo T."/>
            <person name="Currie J."/>
            <person name="Collura K."/>
            <person name="Luo M."/>
            <person name="Yang T."/>
            <person name="Ammiraju J.S.S."/>
            <person name="Engler F."/>
            <person name="Soderlund C."/>
            <person name="Wing R.A."/>
            <person name="Palmer L.E."/>
            <person name="de la Bastide M."/>
            <person name="Spiegel L."/>
            <person name="Nascimento L."/>
            <person name="Zutavern T."/>
            <person name="O'Shaughnessy A."/>
            <person name="Dike S."/>
            <person name="Dedhia N."/>
            <person name="Preston R."/>
            <person name="Balija V."/>
            <person name="McCombie W.R."/>
            <person name="Chow T."/>
            <person name="Chen H."/>
            <person name="Chung M."/>
            <person name="Chen C."/>
            <person name="Shaw J."/>
            <person name="Wu H."/>
            <person name="Hsiao K."/>
            <person name="Chao Y."/>
            <person name="Chu M."/>
            <person name="Cheng C."/>
            <person name="Hour A."/>
            <person name="Lee P."/>
            <person name="Lin S."/>
            <person name="Lin Y."/>
            <person name="Liou J."/>
            <person name="Liu S."/>
            <person name="Hsing Y."/>
            <person name="Raghuvanshi S."/>
            <person name="Mohanty A."/>
            <person name="Bharti A.K."/>
            <person name="Gaur A."/>
            <person name="Gupta V."/>
            <person name="Kumar D."/>
            <person name="Ravi V."/>
            <person name="Vij S."/>
            <person name="Kapur A."/>
            <person name="Khurana P."/>
            <person name="Khurana P."/>
            <person name="Khurana J.P."/>
            <person name="Tyagi A.K."/>
            <person name="Gaikwad K."/>
            <person name="Singh A."/>
            <person name="Dalal V."/>
            <person name="Srivastava S."/>
            <person name="Dixit A."/>
            <person name="Pal A.K."/>
            <person name="Ghazi I.A."/>
            <person name="Yadav M."/>
            <person name="Pandit A."/>
            <person name="Bhargava A."/>
            <person name="Sureshbabu K."/>
            <person name="Batra K."/>
            <person name="Sharma T.R."/>
            <person name="Mohapatra T."/>
            <person name="Singh N.K."/>
            <person name="Messing J."/>
            <person name="Nelson A.B."/>
            <person name="Fuks G."/>
            <person name="Kavchok S."/>
            <person name="Keizer G."/>
            <person name="Linton E."/>
            <person name="Llaca V."/>
            <person name="Song R."/>
            <person name="Tanyolac B."/>
            <person name="Young S."/>
            <person name="Ho-Il K."/>
            <person name="Hahn J.H."/>
            <person name="Sangsakoo G."/>
            <person name="Vanavichit A."/>
            <person name="de Mattos Luiz.A.T."/>
            <person name="Zimmer P.D."/>
            <person name="Malone G."/>
            <person name="Dellagostin O."/>
            <person name="de Oliveira A.C."/>
            <person name="Bevan M."/>
            <person name="Bancroft I."/>
            <person name="Minx P."/>
            <person name="Cordum H."/>
            <person name="Wilson R."/>
            <person name="Cheng Z."/>
            <person name="Jin W."/>
            <person name="Jiang J."/>
            <person name="Leong S.A."/>
            <person name="Iwama H."/>
            <person name="Gojobori T."/>
            <person name="Itoh T."/>
            <person name="Niimura Y."/>
            <person name="Fujii Y."/>
            <person name="Habara T."/>
            <person name="Sakai H."/>
            <person name="Sato Y."/>
            <person name="Wilson G."/>
            <person name="Kumar K."/>
            <person name="McCouch S."/>
            <person name="Juretic N."/>
            <person name="Hoen D."/>
            <person name="Wright S."/>
            <person name="Bruskiewich R."/>
            <person name="Bureau T."/>
            <person name="Miyao A."/>
            <person name="Hirochika H."/>
            <person name="Nishikawa T."/>
            <person name="Kadowaki K."/>
            <person name="Sugiura M."/>
            <person name="Burr B."/>
            <person name="Sasaki T."/>
        </authorList>
    </citation>
    <scope>NUCLEOTIDE SEQUENCE [LARGE SCALE GENOMIC DNA]</scope>
    <source>
        <strain evidence="4">cv. Nipponbare</strain>
    </source>
</reference>
<protein>
    <submittedName>
        <fullName evidence="3">Os08g0382600 protein</fullName>
    </submittedName>
</protein>
<keyword evidence="2" id="KW-1133">Transmembrane helix</keyword>
<proteinExistence type="predicted"/>
<dbReference type="Proteomes" id="UP000059680">
    <property type="component" value="Chromosome 8"/>
</dbReference>
<organism evidence="3 4">
    <name type="scientific">Oryza sativa subsp. japonica</name>
    <name type="common">Rice</name>
    <dbReference type="NCBI Taxonomy" id="39947"/>
    <lineage>
        <taxon>Eukaryota</taxon>
        <taxon>Viridiplantae</taxon>
        <taxon>Streptophyta</taxon>
        <taxon>Embryophyta</taxon>
        <taxon>Tracheophyta</taxon>
        <taxon>Spermatophyta</taxon>
        <taxon>Magnoliopsida</taxon>
        <taxon>Liliopsida</taxon>
        <taxon>Poales</taxon>
        <taxon>Poaceae</taxon>
        <taxon>BOP clade</taxon>
        <taxon>Oryzoideae</taxon>
        <taxon>Oryzeae</taxon>
        <taxon>Oryzinae</taxon>
        <taxon>Oryza</taxon>
        <taxon>Oryza sativa</taxon>
    </lineage>
</organism>
<feature type="transmembrane region" description="Helical" evidence="2">
    <location>
        <begin position="119"/>
        <end position="139"/>
    </location>
</feature>
<feature type="non-terminal residue" evidence="3">
    <location>
        <position position="1"/>
    </location>
</feature>
<dbReference type="eggNOG" id="ENOG502QQB3">
    <property type="taxonomic scope" value="Eukaryota"/>
</dbReference>
<keyword evidence="4" id="KW-1185">Reference proteome</keyword>
<accession>A0A0P0XF94</accession>
<reference evidence="3 4" key="2">
    <citation type="journal article" date="2013" name="Plant Cell Physiol.">
        <title>Rice Annotation Project Database (RAP-DB): an integrative and interactive database for rice genomics.</title>
        <authorList>
            <person name="Sakai H."/>
            <person name="Lee S.S."/>
            <person name="Tanaka T."/>
            <person name="Numa H."/>
            <person name="Kim J."/>
            <person name="Kawahara Y."/>
            <person name="Wakimoto H."/>
            <person name="Yang C.C."/>
            <person name="Iwamoto M."/>
            <person name="Abe T."/>
            <person name="Yamada Y."/>
            <person name="Muto A."/>
            <person name="Inokuchi H."/>
            <person name="Ikemura T."/>
            <person name="Matsumoto T."/>
            <person name="Sasaki T."/>
            <person name="Itoh T."/>
        </authorList>
    </citation>
    <scope>NUCLEOTIDE SEQUENCE [LARGE SCALE GENOMIC DNA]</scope>
    <source>
        <strain evidence="4">cv. Nipponbare</strain>
    </source>
</reference>
<evidence type="ECO:0000256" key="2">
    <source>
        <dbReference type="SAM" id="Phobius"/>
    </source>
</evidence>
<evidence type="ECO:0000256" key="1">
    <source>
        <dbReference type="SAM" id="MobiDB-lite"/>
    </source>
</evidence>
<dbReference type="Gramene" id="Os08t0382600-00">
    <property type="protein sequence ID" value="Os08t0382600-00"/>
    <property type="gene ID" value="Os08g0382600"/>
</dbReference>
<dbReference type="OMA" id="VVWQTRW"/>
<dbReference type="PaxDb" id="39947-A0A0P0XF94"/>
<keyword evidence="2" id="KW-0472">Membrane</keyword>
<feature type="region of interest" description="Disordered" evidence="1">
    <location>
        <begin position="148"/>
        <end position="175"/>
    </location>
</feature>
<keyword evidence="2" id="KW-0812">Transmembrane</keyword>
<evidence type="ECO:0000313" key="4">
    <source>
        <dbReference type="Proteomes" id="UP000059680"/>
    </source>
</evidence>